<accession>A0A5S3V1I7</accession>
<sequence length="89" mass="9912">MIIEKTETPNDINKIKTSLHLFCKKNLSFDGVVFSHQSHGVSTVNNNYELINALADAALELHLRSAESNTDHSLAIQHILRQISALSDE</sequence>
<reference evidence="1 2" key="1">
    <citation type="submission" date="2018-01" db="EMBL/GenBank/DDBJ databases">
        <authorList>
            <person name="Paulsen S."/>
            <person name="Gram L.K."/>
        </authorList>
    </citation>
    <scope>NUCLEOTIDE SEQUENCE [LARGE SCALE GENOMIC DNA]</scope>
    <source>
        <strain evidence="1 2">S3790</strain>
    </source>
</reference>
<evidence type="ECO:0000313" key="2">
    <source>
        <dbReference type="Proteomes" id="UP000307217"/>
    </source>
</evidence>
<dbReference type="AlphaFoldDB" id="A0A5S3V1I7"/>
<dbReference type="EMBL" id="PNBX01000106">
    <property type="protein sequence ID" value="TMO64445.1"/>
    <property type="molecule type" value="Genomic_DNA"/>
</dbReference>
<organism evidence="1 2">
    <name type="scientific">Pseudoalteromonas aurantia</name>
    <dbReference type="NCBI Taxonomy" id="43654"/>
    <lineage>
        <taxon>Bacteria</taxon>
        <taxon>Pseudomonadati</taxon>
        <taxon>Pseudomonadota</taxon>
        <taxon>Gammaproteobacteria</taxon>
        <taxon>Alteromonadales</taxon>
        <taxon>Pseudoalteromonadaceae</taxon>
        <taxon>Pseudoalteromonas</taxon>
    </lineage>
</organism>
<proteinExistence type="predicted"/>
<protein>
    <submittedName>
        <fullName evidence="1">Uncharacterized protein</fullName>
    </submittedName>
</protein>
<gene>
    <name evidence="1" type="ORF">CWC19_18410</name>
</gene>
<comment type="caution">
    <text evidence="1">The sequence shown here is derived from an EMBL/GenBank/DDBJ whole genome shotgun (WGS) entry which is preliminary data.</text>
</comment>
<dbReference type="Proteomes" id="UP000307217">
    <property type="component" value="Unassembled WGS sequence"/>
</dbReference>
<reference evidence="2" key="2">
    <citation type="submission" date="2019-06" db="EMBL/GenBank/DDBJ databases">
        <title>Co-occurence of chitin degradation, pigmentation and bioactivity in marine Pseudoalteromonas.</title>
        <authorList>
            <person name="Sonnenschein E.C."/>
            <person name="Bech P.K."/>
        </authorList>
    </citation>
    <scope>NUCLEOTIDE SEQUENCE [LARGE SCALE GENOMIC DNA]</scope>
    <source>
        <strain evidence="2">S3790</strain>
    </source>
</reference>
<evidence type="ECO:0000313" key="1">
    <source>
        <dbReference type="EMBL" id="TMO64445.1"/>
    </source>
</evidence>
<name>A0A5S3V1I7_9GAMM</name>